<sequence>MVRPPAINEAANHNHRTNIAFGGPDDKTIYMMEAMSGDVLCAQVPVAGKKVFGLS</sequence>
<gene>
    <name evidence="1" type="ORF">ETSY2_21400</name>
</gene>
<comment type="caution">
    <text evidence="1">The sequence shown here is derived from an EMBL/GenBank/DDBJ whole genome shotgun (WGS) entry which is preliminary data.</text>
</comment>
<evidence type="ECO:0000313" key="2">
    <source>
        <dbReference type="Proteomes" id="UP000019140"/>
    </source>
</evidence>
<organism evidence="1 2">
    <name type="scientific">Candidatus Entotheonella gemina</name>
    <dbReference type="NCBI Taxonomy" id="1429439"/>
    <lineage>
        <taxon>Bacteria</taxon>
        <taxon>Pseudomonadati</taxon>
        <taxon>Nitrospinota/Tectimicrobiota group</taxon>
        <taxon>Candidatus Tectimicrobiota</taxon>
        <taxon>Candidatus Entotheonellia</taxon>
        <taxon>Candidatus Entotheonellales</taxon>
        <taxon>Candidatus Entotheonellaceae</taxon>
        <taxon>Candidatus Entotheonella</taxon>
    </lineage>
</organism>
<dbReference type="Proteomes" id="UP000019140">
    <property type="component" value="Unassembled WGS sequence"/>
</dbReference>
<dbReference type="EMBL" id="AZHX01000887">
    <property type="protein sequence ID" value="ETX05704.1"/>
    <property type="molecule type" value="Genomic_DNA"/>
</dbReference>
<protein>
    <recommendedName>
        <fullName evidence="3">SMP-30/Gluconolactonase/LRE-like region domain-containing protein</fullName>
    </recommendedName>
</protein>
<accession>W4M5T0</accession>
<proteinExistence type="predicted"/>
<dbReference type="AlphaFoldDB" id="W4M5T0"/>
<dbReference type="HOGENOM" id="CLU_3023461_0_0_7"/>
<evidence type="ECO:0008006" key="3">
    <source>
        <dbReference type="Google" id="ProtNLM"/>
    </source>
</evidence>
<keyword evidence="2" id="KW-1185">Reference proteome</keyword>
<name>W4M5T0_9BACT</name>
<evidence type="ECO:0000313" key="1">
    <source>
        <dbReference type="EMBL" id="ETX05704.1"/>
    </source>
</evidence>
<reference evidence="1 2" key="1">
    <citation type="journal article" date="2014" name="Nature">
        <title>An environmental bacterial taxon with a large and distinct metabolic repertoire.</title>
        <authorList>
            <person name="Wilson M.C."/>
            <person name="Mori T."/>
            <person name="Ruckert C."/>
            <person name="Uria A.R."/>
            <person name="Helf M.J."/>
            <person name="Takada K."/>
            <person name="Gernert C."/>
            <person name="Steffens U.A."/>
            <person name="Heycke N."/>
            <person name="Schmitt S."/>
            <person name="Rinke C."/>
            <person name="Helfrich E.J."/>
            <person name="Brachmann A.O."/>
            <person name="Gurgui C."/>
            <person name="Wakimoto T."/>
            <person name="Kracht M."/>
            <person name="Crusemann M."/>
            <person name="Hentschel U."/>
            <person name="Abe I."/>
            <person name="Matsunaga S."/>
            <person name="Kalinowski J."/>
            <person name="Takeyama H."/>
            <person name="Piel J."/>
        </authorList>
    </citation>
    <scope>NUCLEOTIDE SEQUENCE [LARGE SCALE GENOMIC DNA]</scope>
    <source>
        <strain evidence="2">TSY2</strain>
    </source>
</reference>